<gene>
    <name evidence="2" type="ORF">IRJ41_006504</name>
</gene>
<name>A0A9W7WDI6_TRIRA</name>
<evidence type="ECO:0000313" key="2">
    <source>
        <dbReference type="EMBL" id="KAI7795004.1"/>
    </source>
</evidence>
<dbReference type="EMBL" id="JAFHDT010000020">
    <property type="protein sequence ID" value="KAI7795004.1"/>
    <property type="molecule type" value="Genomic_DNA"/>
</dbReference>
<proteinExistence type="predicted"/>
<dbReference type="AlphaFoldDB" id="A0A9W7WDI6"/>
<reference evidence="2" key="1">
    <citation type="submission" date="2021-02" db="EMBL/GenBank/DDBJ databases">
        <title>Comparative genomics reveals that relaxation of natural selection precedes convergent phenotypic evolution of cavefish.</title>
        <authorList>
            <person name="Peng Z."/>
        </authorList>
    </citation>
    <scope>NUCLEOTIDE SEQUENCE</scope>
    <source>
        <tissue evidence="2">Muscle</tissue>
    </source>
</reference>
<dbReference type="Proteomes" id="UP001059041">
    <property type="component" value="Linkage Group LG20"/>
</dbReference>
<accession>A0A9W7WDI6</accession>
<protein>
    <submittedName>
        <fullName evidence="2">Uncharacterized protein</fullName>
    </submittedName>
</protein>
<evidence type="ECO:0000256" key="1">
    <source>
        <dbReference type="SAM" id="MobiDB-lite"/>
    </source>
</evidence>
<organism evidence="2 3">
    <name type="scientific">Triplophysa rosa</name>
    <name type="common">Cave loach</name>
    <dbReference type="NCBI Taxonomy" id="992332"/>
    <lineage>
        <taxon>Eukaryota</taxon>
        <taxon>Metazoa</taxon>
        <taxon>Chordata</taxon>
        <taxon>Craniata</taxon>
        <taxon>Vertebrata</taxon>
        <taxon>Euteleostomi</taxon>
        <taxon>Actinopterygii</taxon>
        <taxon>Neopterygii</taxon>
        <taxon>Teleostei</taxon>
        <taxon>Ostariophysi</taxon>
        <taxon>Cypriniformes</taxon>
        <taxon>Nemacheilidae</taxon>
        <taxon>Triplophysa</taxon>
    </lineage>
</organism>
<feature type="compositionally biased region" description="Basic and acidic residues" evidence="1">
    <location>
        <begin position="1"/>
        <end position="19"/>
    </location>
</feature>
<sequence length="85" mass="9853">MTVWTKDRKPENLKSDQNKRLSSADSQHFHITTEHNITNNQSDITTQHNITNNQSDIMTDCNITNNQSDIMTDYNITNNQSDRTI</sequence>
<evidence type="ECO:0000313" key="3">
    <source>
        <dbReference type="Proteomes" id="UP001059041"/>
    </source>
</evidence>
<feature type="region of interest" description="Disordered" evidence="1">
    <location>
        <begin position="1"/>
        <end position="25"/>
    </location>
</feature>
<keyword evidence="3" id="KW-1185">Reference proteome</keyword>
<comment type="caution">
    <text evidence="2">The sequence shown here is derived from an EMBL/GenBank/DDBJ whole genome shotgun (WGS) entry which is preliminary data.</text>
</comment>